<gene>
    <name evidence="2" type="ORF">C9I49_26725</name>
    <name evidence="3" type="ORF">SAMN05216222_1229</name>
</gene>
<dbReference type="EMBL" id="LT629762">
    <property type="protein sequence ID" value="SDS33690.1"/>
    <property type="molecule type" value="Genomic_DNA"/>
</dbReference>
<dbReference type="AlphaFoldDB" id="A0A1H1RDA5"/>
<accession>A0A1H1RDA5</accession>
<evidence type="ECO:0000313" key="4">
    <source>
        <dbReference type="Proteomes" id="UP000198481"/>
    </source>
</evidence>
<evidence type="ECO:0000313" key="2">
    <source>
        <dbReference type="EMBL" id="PWE39162.1"/>
    </source>
</evidence>
<evidence type="ECO:0000256" key="1">
    <source>
        <dbReference type="SAM" id="SignalP"/>
    </source>
</evidence>
<sequence length="182" mass="20010">MKLSGIRGCAALLTLLATNSVMAAPGNPVVDINIVNETYGTLKLISYTSNDGQPQRPLTAYNVGPGTTERMKIQGDWDFSFRNSRFVGLKNRGPMTTTLTYETHDGLRCTVSTRLSVTQPGFELISFLEPDLIAKRTYTVRSSGVTDGENRCQLNASTMGKAPFSYSLELVIGTNDSRRREF</sequence>
<dbReference type="RefSeq" id="WP_101208717.1">
    <property type="nucleotide sequence ID" value="NZ_JBJGXP010000001.1"/>
</dbReference>
<reference evidence="4" key="1">
    <citation type="submission" date="2016-10" db="EMBL/GenBank/DDBJ databases">
        <authorList>
            <person name="Varghese N."/>
            <person name="Submissions S."/>
        </authorList>
    </citation>
    <scope>NUCLEOTIDE SEQUENCE [LARGE SCALE GENOMIC DNA]</scope>
    <source>
        <strain evidence="4">LMG 26867</strain>
    </source>
</reference>
<name>A0A1H1RDA5_9PSED</name>
<reference evidence="2 5" key="3">
    <citation type="submission" date="2018-05" db="EMBL/GenBank/DDBJ databases">
        <title>Genome sequences of two Antarctic strains of Pseudomonas prosekii: insights into adaptation to extreme conditions.</title>
        <authorList>
            <person name="Snopkova K."/>
            <person name="Dufkova K."/>
            <person name="Cejkova D."/>
            <person name="Sedlacek I."/>
            <person name="Smajs D."/>
        </authorList>
    </citation>
    <scope>NUCLEOTIDE SEQUENCE [LARGE SCALE GENOMIC DNA]</scope>
    <source>
        <strain evidence="2 5">P2673</strain>
    </source>
</reference>
<dbReference type="EMBL" id="QFAW01000061">
    <property type="protein sequence ID" value="PWE39162.1"/>
    <property type="molecule type" value="Genomic_DNA"/>
</dbReference>
<organism evidence="3 4">
    <name type="scientific">Pseudomonas prosekii</name>
    <dbReference type="NCBI Taxonomy" id="1148509"/>
    <lineage>
        <taxon>Bacteria</taxon>
        <taxon>Pseudomonadati</taxon>
        <taxon>Pseudomonadota</taxon>
        <taxon>Gammaproteobacteria</taxon>
        <taxon>Pseudomonadales</taxon>
        <taxon>Pseudomonadaceae</taxon>
        <taxon>Pseudomonas</taxon>
    </lineage>
</organism>
<protein>
    <submittedName>
        <fullName evidence="3">Uncharacterized protein</fullName>
    </submittedName>
</protein>
<evidence type="ECO:0000313" key="3">
    <source>
        <dbReference type="EMBL" id="SDS33690.1"/>
    </source>
</evidence>
<feature type="chain" id="PRO_5044058430" evidence="1">
    <location>
        <begin position="24"/>
        <end position="182"/>
    </location>
</feature>
<dbReference type="OrthoDB" id="6880387at2"/>
<reference evidence="3" key="2">
    <citation type="submission" date="2016-10" db="EMBL/GenBank/DDBJ databases">
        <authorList>
            <person name="de Groot N.N."/>
        </authorList>
    </citation>
    <scope>NUCLEOTIDE SEQUENCE [LARGE SCALE GENOMIC DNA]</scope>
    <source>
        <strain evidence="3">LMG 26867</strain>
    </source>
</reference>
<feature type="signal peptide" evidence="1">
    <location>
        <begin position="1"/>
        <end position="23"/>
    </location>
</feature>
<dbReference type="Proteomes" id="UP000245056">
    <property type="component" value="Unassembled WGS sequence"/>
</dbReference>
<proteinExistence type="predicted"/>
<evidence type="ECO:0000313" key="5">
    <source>
        <dbReference type="Proteomes" id="UP000245056"/>
    </source>
</evidence>
<dbReference type="Proteomes" id="UP000198481">
    <property type="component" value="Chromosome I"/>
</dbReference>
<keyword evidence="1" id="KW-0732">Signal</keyword>